<evidence type="ECO:0000313" key="3">
    <source>
        <dbReference type="EMBL" id="CAF4019393.1"/>
    </source>
</evidence>
<reference evidence="2" key="1">
    <citation type="submission" date="2021-02" db="EMBL/GenBank/DDBJ databases">
        <authorList>
            <person name="Nowell W R."/>
        </authorList>
    </citation>
    <scope>NUCLEOTIDE SEQUENCE</scope>
</reference>
<dbReference type="Gene3D" id="3.40.50.720">
    <property type="entry name" value="NAD(P)-binding Rossmann-like Domain"/>
    <property type="match status" value="1"/>
</dbReference>
<dbReference type="PANTHER" id="PTHR43162:SF1">
    <property type="entry name" value="PRESTALK A DIFFERENTIATION PROTEIN A"/>
    <property type="match status" value="1"/>
</dbReference>
<gene>
    <name evidence="2" type="ORF">IZO911_LOCUS35915</name>
    <name evidence="3" type="ORF">KXQ929_LOCUS29582</name>
</gene>
<dbReference type="InterPro" id="IPR008030">
    <property type="entry name" value="NmrA-like"/>
</dbReference>
<evidence type="ECO:0000313" key="2">
    <source>
        <dbReference type="EMBL" id="CAF1335233.1"/>
    </source>
</evidence>
<sequence>MSYVVTGATGQVGSVVVDYLLKQSVPVHVVIRSAAKAESFRSRNIQVTIADLTDVEGLTKAFEGAKAVFAMNPPAYEKLDMQVVATNVSNALASAIKAAKVERVVVLSSIGSERSSKTGSINTIHILEKALKESASQVVIIRAGSFTENWVSAVSAVKDGHSPVLGSVFQKLDQKIPHVATNDIGRVVTEYMVKSKDEVDRLVIVELEGPELYSPNDIAKVVSDGLGKSILASAMSEEMMRELFNKFQWPKKNADDFIEMVQGFDDGTICWTTNEKVIRVKGTVTATDVFKKVLN</sequence>
<evidence type="ECO:0000313" key="4">
    <source>
        <dbReference type="Proteomes" id="UP000663860"/>
    </source>
</evidence>
<dbReference type="SUPFAM" id="SSF51735">
    <property type="entry name" value="NAD(P)-binding Rossmann-fold domains"/>
    <property type="match status" value="1"/>
</dbReference>
<protein>
    <recommendedName>
        <fullName evidence="1">NmrA-like domain-containing protein</fullName>
    </recommendedName>
</protein>
<dbReference type="Proteomes" id="UP000663860">
    <property type="component" value="Unassembled WGS sequence"/>
</dbReference>
<dbReference type="InterPro" id="IPR036291">
    <property type="entry name" value="NAD(P)-bd_dom_sf"/>
</dbReference>
<feature type="domain" description="NmrA-like" evidence="1">
    <location>
        <begin position="4"/>
        <end position="267"/>
    </location>
</feature>
<dbReference type="Gene3D" id="3.90.25.10">
    <property type="entry name" value="UDP-galactose 4-epimerase, domain 1"/>
    <property type="match status" value="1"/>
</dbReference>
<comment type="caution">
    <text evidence="2">The sequence shown here is derived from an EMBL/GenBank/DDBJ whole genome shotgun (WGS) entry which is preliminary data.</text>
</comment>
<dbReference type="Proteomes" id="UP000663868">
    <property type="component" value="Unassembled WGS sequence"/>
</dbReference>
<proteinExistence type="predicted"/>
<dbReference type="EMBL" id="CAJNOE010000795">
    <property type="protein sequence ID" value="CAF1335233.1"/>
    <property type="molecule type" value="Genomic_DNA"/>
</dbReference>
<dbReference type="AlphaFoldDB" id="A0A815G8R8"/>
<accession>A0A815G8R8</accession>
<organism evidence="2 4">
    <name type="scientific">Adineta steineri</name>
    <dbReference type="NCBI Taxonomy" id="433720"/>
    <lineage>
        <taxon>Eukaryota</taxon>
        <taxon>Metazoa</taxon>
        <taxon>Spiralia</taxon>
        <taxon>Gnathifera</taxon>
        <taxon>Rotifera</taxon>
        <taxon>Eurotatoria</taxon>
        <taxon>Bdelloidea</taxon>
        <taxon>Adinetida</taxon>
        <taxon>Adinetidae</taxon>
        <taxon>Adineta</taxon>
    </lineage>
</organism>
<dbReference type="InterPro" id="IPR051604">
    <property type="entry name" value="Ergot_Alk_Oxidoreductase"/>
</dbReference>
<name>A0A815G8R8_9BILA</name>
<dbReference type="PANTHER" id="PTHR43162">
    <property type="match status" value="1"/>
</dbReference>
<dbReference type="Pfam" id="PF05368">
    <property type="entry name" value="NmrA"/>
    <property type="match status" value="1"/>
</dbReference>
<evidence type="ECO:0000259" key="1">
    <source>
        <dbReference type="Pfam" id="PF05368"/>
    </source>
</evidence>
<dbReference type="EMBL" id="CAJOBB010003082">
    <property type="protein sequence ID" value="CAF4019393.1"/>
    <property type="molecule type" value="Genomic_DNA"/>
</dbReference>